<gene>
    <name evidence="2" type="ORF">C498_09846</name>
</gene>
<sequence>MTDETLPPEDGAGDHEADAEPTLGGELVREPVGPADLSLPERYGPGDLRLSTATETDGDSRSADESGAGPSAEG</sequence>
<protein>
    <submittedName>
        <fullName evidence="2">Uncharacterized protein</fullName>
    </submittedName>
</protein>
<proteinExistence type="predicted"/>
<evidence type="ECO:0000256" key="1">
    <source>
        <dbReference type="SAM" id="MobiDB-lite"/>
    </source>
</evidence>
<accession>A0A384KTG8</accession>
<reference evidence="3" key="1">
    <citation type="submission" date="2012-11" db="EMBL/GenBank/DDBJ databases">
        <authorList>
            <person name="Becker E.A."/>
            <person name="Seitzer P."/>
            <person name="Tritt A."/>
            <person name="Larsen D."/>
            <person name="Yao A."/>
            <person name="Wu D."/>
            <person name="Darling A."/>
            <person name="Eisen J.A."/>
            <person name="Facciotti M.T."/>
        </authorList>
    </citation>
    <scope>NUCLEOTIDE SEQUENCE [LARGE SCALE GENOMIC DNA]</scope>
    <source>
        <strain evidence="3">ATCC 29605 / DSM 3757 / JCM 8879 / NBRC 14742 / NCIMB 2012 / VKM B-1768 / DS2</strain>
    </source>
</reference>
<feature type="region of interest" description="Disordered" evidence="1">
    <location>
        <begin position="1"/>
        <end position="74"/>
    </location>
</feature>
<evidence type="ECO:0000313" key="3">
    <source>
        <dbReference type="Proteomes" id="UP000011532"/>
    </source>
</evidence>
<organism evidence="2 3">
    <name type="scientific">Haloferax volcanii (strain ATCC 29605 / DSM 3757 / JCM 8879 / NBRC 14742 / NCIMB 2012 / VKM B-1768 / DS2)</name>
    <name type="common">Halobacterium volcanii</name>
    <dbReference type="NCBI Taxonomy" id="309800"/>
    <lineage>
        <taxon>Archaea</taxon>
        <taxon>Methanobacteriati</taxon>
        <taxon>Methanobacteriota</taxon>
        <taxon>Stenosarchaea group</taxon>
        <taxon>Halobacteria</taxon>
        <taxon>Halobacteriales</taxon>
        <taxon>Haloferacaceae</taxon>
        <taxon>Haloferax</taxon>
    </lineage>
</organism>
<reference evidence="2 3" key="2">
    <citation type="journal article" date="2014" name="PLoS Genet.">
        <title>Phylogenetically driven sequencing of extremely halophilic archaea reveals strategies for static and dynamic osmo-response.</title>
        <authorList>
            <person name="Becker E.A."/>
            <person name="Seitzer P.M."/>
            <person name="Tritt A."/>
            <person name="Larsen D."/>
            <person name="Krusor M."/>
            <person name="Yao A.I."/>
            <person name="Wu D."/>
            <person name="Madern D."/>
            <person name="Eisen J.A."/>
            <person name="Darling A.E."/>
            <person name="Facciotti M.T."/>
        </authorList>
    </citation>
    <scope>NUCLEOTIDE SEQUENCE [LARGE SCALE GENOMIC DNA]</scope>
    <source>
        <strain evidence="3">ATCC 29605 / DSM 3757 / JCM 8879 / NBRC 14742 / NCIMB 2012 / VKM B-1768 / DS2</strain>
    </source>
</reference>
<name>A0A384KTG8_HALVD</name>
<dbReference type="GeneID" id="8923505"/>
<dbReference type="Proteomes" id="UP000011532">
    <property type="component" value="Unassembled WGS sequence"/>
</dbReference>
<dbReference type="AlphaFoldDB" id="A0A384KTG8"/>
<dbReference type="EMBL" id="AOHU01000052">
    <property type="protein sequence ID" value="ELY32120.1"/>
    <property type="molecule type" value="Genomic_DNA"/>
</dbReference>
<dbReference type="RefSeq" id="WP_004043154.1">
    <property type="nucleotide sequence ID" value="NC_013966.1"/>
</dbReference>
<comment type="caution">
    <text evidence="2">The sequence shown here is derived from an EMBL/GenBank/DDBJ whole genome shotgun (WGS) entry which is preliminary data.</text>
</comment>
<evidence type="ECO:0000313" key="2">
    <source>
        <dbReference type="EMBL" id="ELY32120.1"/>
    </source>
</evidence>